<comment type="caution">
    <text evidence="4">The sequence shown here is derived from an EMBL/GenBank/DDBJ whole genome shotgun (WGS) entry which is preliminary data.</text>
</comment>
<dbReference type="Pfam" id="PF25583">
    <property type="entry name" value="WCX"/>
    <property type="match status" value="1"/>
</dbReference>
<dbReference type="InterPro" id="IPR026881">
    <property type="entry name" value="WYL_dom"/>
</dbReference>
<name>A0ABV0EJE6_9ENTE</name>
<evidence type="ECO:0008006" key="6">
    <source>
        <dbReference type="Google" id="ProtNLM"/>
    </source>
</evidence>
<organism evidence="4 5">
    <name type="scientific">Candidatus Enterococcus ferrettii</name>
    <dbReference type="NCBI Taxonomy" id="2815324"/>
    <lineage>
        <taxon>Bacteria</taxon>
        <taxon>Bacillati</taxon>
        <taxon>Bacillota</taxon>
        <taxon>Bacilli</taxon>
        <taxon>Lactobacillales</taxon>
        <taxon>Enterococcaceae</taxon>
        <taxon>Enterococcus</taxon>
    </lineage>
</organism>
<gene>
    <name evidence="4" type="ORF">JZO67_000633</name>
</gene>
<dbReference type="RefSeq" id="WP_207700801.1">
    <property type="nucleotide sequence ID" value="NZ_JAFREL020000001.1"/>
</dbReference>
<evidence type="ECO:0000259" key="3">
    <source>
        <dbReference type="Pfam" id="PF25583"/>
    </source>
</evidence>
<dbReference type="Gene3D" id="1.10.10.10">
    <property type="entry name" value="Winged helix-like DNA-binding domain superfamily/Winged helix DNA-binding domain"/>
    <property type="match status" value="1"/>
</dbReference>
<dbReference type="Pfam" id="PF13280">
    <property type="entry name" value="WYL"/>
    <property type="match status" value="1"/>
</dbReference>
<evidence type="ECO:0000259" key="2">
    <source>
        <dbReference type="Pfam" id="PF13280"/>
    </source>
</evidence>
<dbReference type="InterPro" id="IPR051534">
    <property type="entry name" value="CBASS_pafABC_assoc_protein"/>
</dbReference>
<evidence type="ECO:0000313" key="5">
    <source>
        <dbReference type="Proteomes" id="UP000664357"/>
    </source>
</evidence>
<dbReference type="InterPro" id="IPR036390">
    <property type="entry name" value="WH_DNA-bd_sf"/>
</dbReference>
<feature type="domain" description="WCX" evidence="3">
    <location>
        <begin position="209"/>
        <end position="280"/>
    </location>
</feature>
<evidence type="ECO:0000259" key="1">
    <source>
        <dbReference type="Pfam" id="PF08279"/>
    </source>
</evidence>
<protein>
    <recommendedName>
        <fullName evidence="6">HTH deoR-type domain-containing protein</fullName>
    </recommendedName>
</protein>
<feature type="domain" description="Helix-turn-helix type 11" evidence="1">
    <location>
        <begin position="8"/>
        <end position="58"/>
    </location>
</feature>
<dbReference type="Proteomes" id="UP000664357">
    <property type="component" value="Unassembled WGS sequence"/>
</dbReference>
<feature type="domain" description="WYL" evidence="2">
    <location>
        <begin position="124"/>
        <end position="190"/>
    </location>
</feature>
<dbReference type="Pfam" id="PF08279">
    <property type="entry name" value="HTH_11"/>
    <property type="match status" value="1"/>
</dbReference>
<sequence>MQVIRLLQTTLILLNRKKVTANELAERFQVTPRTVYRDIDALSLAGVPVYSIKGRNGGIFLDESFHVDNTLMEEEQDDLLLALHLLQSIGLADTEELMEKLGSVYDWSNWLSVDLSQEGSVHSETFAKLKHALFNEQEIQFTYYTEYGQTRLIRAAPKRILYKYQTWYLLAYHFSKDAWEVYPLRRVKQVIFGPRLVSPLPPEELDFPKITVKLRFSKRIAYKRYDEFSELVLVDNPDSSFETTIDFAIFDDLYRFLLPLGKNVQILEPQWVKEKVVAYTQSFLENQL</sequence>
<dbReference type="InterPro" id="IPR057727">
    <property type="entry name" value="WCX_dom"/>
</dbReference>
<evidence type="ECO:0000313" key="4">
    <source>
        <dbReference type="EMBL" id="MEO1768694.1"/>
    </source>
</evidence>
<dbReference type="InterPro" id="IPR028349">
    <property type="entry name" value="PafC-like"/>
</dbReference>
<reference evidence="4 5" key="1">
    <citation type="submission" date="2021-03" db="EMBL/GenBank/DDBJ databases">
        <authorList>
            <person name="Gilmore M.S."/>
            <person name="Schwartzman J."/>
            <person name="Van Tyne D."/>
            <person name="Martin M."/>
            <person name="Earl A.M."/>
            <person name="Manson A.L."/>
            <person name="Straub T."/>
            <person name="Salamzade R."/>
            <person name="Saavedra J."/>
            <person name="Lebreton F."/>
            <person name="Prichula J."/>
            <person name="Schaufler K."/>
            <person name="Gaca A."/>
            <person name="Sgardioli B."/>
            <person name="Wagenaar J."/>
            <person name="Strong T."/>
        </authorList>
    </citation>
    <scope>NUCLEOTIDE SEQUENCE [LARGE SCALE GENOMIC DNA]</scope>
    <source>
        <strain evidence="4 5">665A</strain>
    </source>
</reference>
<keyword evidence="5" id="KW-1185">Reference proteome</keyword>
<proteinExistence type="predicted"/>
<dbReference type="PANTHER" id="PTHR34580:SF1">
    <property type="entry name" value="PROTEIN PAFC"/>
    <property type="match status" value="1"/>
</dbReference>
<dbReference type="PIRSF" id="PIRSF016838">
    <property type="entry name" value="PafC"/>
    <property type="match status" value="1"/>
</dbReference>
<dbReference type="SUPFAM" id="SSF46785">
    <property type="entry name" value="Winged helix' DNA-binding domain"/>
    <property type="match status" value="1"/>
</dbReference>
<accession>A0ABV0EJE6</accession>
<dbReference type="PANTHER" id="PTHR34580">
    <property type="match status" value="1"/>
</dbReference>
<dbReference type="InterPro" id="IPR013196">
    <property type="entry name" value="HTH_11"/>
</dbReference>
<reference evidence="4 5" key="2">
    <citation type="submission" date="2024-02" db="EMBL/GenBank/DDBJ databases">
        <title>The Genome Sequence of Enterococcus sp. DIV0159.</title>
        <authorList>
            <person name="Earl A."/>
            <person name="Manson A."/>
            <person name="Gilmore M."/>
            <person name="Sanders J."/>
            <person name="Shea T."/>
            <person name="Howe W."/>
            <person name="Livny J."/>
            <person name="Cuomo C."/>
            <person name="Neafsey D."/>
            <person name="Birren B."/>
        </authorList>
    </citation>
    <scope>NUCLEOTIDE SEQUENCE [LARGE SCALE GENOMIC DNA]</scope>
    <source>
        <strain evidence="4 5">665A</strain>
    </source>
</reference>
<dbReference type="EMBL" id="JAFREL020000001">
    <property type="protein sequence ID" value="MEO1768694.1"/>
    <property type="molecule type" value="Genomic_DNA"/>
</dbReference>
<dbReference type="PROSITE" id="PS52050">
    <property type="entry name" value="WYL"/>
    <property type="match status" value="1"/>
</dbReference>
<dbReference type="InterPro" id="IPR036388">
    <property type="entry name" value="WH-like_DNA-bd_sf"/>
</dbReference>